<proteinExistence type="predicted"/>
<comment type="caution">
    <text evidence="1">The sequence shown here is derived from an EMBL/GenBank/DDBJ whole genome shotgun (WGS) entry which is preliminary data.</text>
</comment>
<evidence type="ECO:0000313" key="1">
    <source>
        <dbReference type="EMBL" id="RZC08344.1"/>
    </source>
</evidence>
<sequence length="172" mass="19230">MEMKGSVRGTPGCMRFIGVQNLDDVKSRELQRFMRAMLKLVRRKGIPIINIALKQPSSPFSTSTSDANAIIHILTSSDTFAEATFLTKQHLQNSRKHRTLCSSIFQSLNRAKLTPQAFDVLVLAFCQLGLVEEALWVFKNHSFLPTLQPSNALLHGIVKTQISIPCGRCMET</sequence>
<organism evidence="1 2">
    <name type="scientific">Glycine soja</name>
    <name type="common">Wild soybean</name>
    <dbReference type="NCBI Taxonomy" id="3848"/>
    <lineage>
        <taxon>Eukaryota</taxon>
        <taxon>Viridiplantae</taxon>
        <taxon>Streptophyta</taxon>
        <taxon>Embryophyta</taxon>
        <taxon>Tracheophyta</taxon>
        <taxon>Spermatophyta</taxon>
        <taxon>Magnoliopsida</taxon>
        <taxon>eudicotyledons</taxon>
        <taxon>Gunneridae</taxon>
        <taxon>Pentapetalae</taxon>
        <taxon>rosids</taxon>
        <taxon>fabids</taxon>
        <taxon>Fabales</taxon>
        <taxon>Fabaceae</taxon>
        <taxon>Papilionoideae</taxon>
        <taxon>50 kb inversion clade</taxon>
        <taxon>NPAAA clade</taxon>
        <taxon>indigoferoid/millettioid clade</taxon>
        <taxon>Phaseoleae</taxon>
        <taxon>Glycine</taxon>
        <taxon>Glycine subgen. Soja</taxon>
    </lineage>
</organism>
<reference evidence="1 2" key="1">
    <citation type="submission" date="2018-09" db="EMBL/GenBank/DDBJ databases">
        <title>A high-quality reference genome of wild soybean provides a powerful tool to mine soybean genomes.</title>
        <authorList>
            <person name="Xie M."/>
            <person name="Chung C.Y.L."/>
            <person name="Li M.-W."/>
            <person name="Wong F.-L."/>
            <person name="Chan T.-F."/>
            <person name="Lam H.-M."/>
        </authorList>
    </citation>
    <scope>NUCLEOTIDE SEQUENCE [LARGE SCALE GENOMIC DNA]</scope>
    <source>
        <strain evidence="2">cv. W05</strain>
        <tissue evidence="1">Hypocotyl of etiolated seedlings</tissue>
    </source>
</reference>
<dbReference type="AlphaFoldDB" id="A0A445KBZ5"/>
<dbReference type="Proteomes" id="UP000289340">
    <property type="component" value="Chromosome 6"/>
</dbReference>
<name>A0A445KBZ5_GLYSO</name>
<dbReference type="EMBL" id="QZWG01000006">
    <property type="protein sequence ID" value="RZC08344.1"/>
    <property type="molecule type" value="Genomic_DNA"/>
</dbReference>
<keyword evidence="2" id="KW-1185">Reference proteome</keyword>
<evidence type="ECO:0008006" key="3">
    <source>
        <dbReference type="Google" id="ProtNLM"/>
    </source>
</evidence>
<accession>A0A445KBZ5</accession>
<protein>
    <recommendedName>
        <fullName evidence="3">Pentatricopeptide repeat-containing protein</fullName>
    </recommendedName>
</protein>
<gene>
    <name evidence="1" type="ORF">D0Y65_015186</name>
</gene>
<evidence type="ECO:0000313" key="2">
    <source>
        <dbReference type="Proteomes" id="UP000289340"/>
    </source>
</evidence>